<sequence length="265" mass="28775">MITLEGVSKSFRLDDGRSEPVLSDLSLNVPEGEFLCVLGPSGCGKTTLLNLIAGFTAPTKGRVLVDGAEIGAPGPERAVVFQDAVLFPWLTVSRNIAFGLELQGMKGRPLAERVSRYLAIMGLSEEDGGKYPHALSGGMSQRVALARVLALEPKALLMDEPFSSLDVDTRERLQDELLRLWAAHGTTVVYVTHSVEEAAYLADKVLVLGTPPGGSAELAVPQERPRNRSSDEFRAMKERLRGVLSEPLRSVRSHLSPYLEGGFHR</sequence>
<organism evidence="1 2">
    <name type="scientific">Aminirod propionatiphilus</name>
    <dbReference type="NCBI Taxonomy" id="3415223"/>
    <lineage>
        <taxon>Bacteria</taxon>
        <taxon>Thermotogati</taxon>
        <taxon>Synergistota</taxon>
        <taxon>Synergistia</taxon>
        <taxon>Synergistales</taxon>
        <taxon>Aminiphilaceae</taxon>
        <taxon>Aminirod</taxon>
    </lineage>
</organism>
<dbReference type="Proteomes" id="UP000682204">
    <property type="component" value="Chromosome"/>
</dbReference>
<gene>
    <name evidence="1" type="ORF">KIH16_12415</name>
</gene>
<dbReference type="EMBL" id="CP074691">
    <property type="protein sequence ID" value="QVL35928.1"/>
    <property type="molecule type" value="Genomic_DNA"/>
</dbReference>
<accession>A0ACD1DV13</accession>
<evidence type="ECO:0000313" key="2">
    <source>
        <dbReference type="Proteomes" id="UP000682204"/>
    </source>
</evidence>
<keyword evidence="1" id="KW-0067">ATP-binding</keyword>
<name>A0ACD1DV13_9BACT</name>
<proteinExistence type="predicted"/>
<reference evidence="1" key="1">
    <citation type="submission" date="2021-05" db="EMBL/GenBank/DDBJ databases">
        <title>An isolated secondary fermenter in methanogenic hydrocarbon-degrading communities.</title>
        <authorList>
            <person name="Liu Y.-F."/>
            <person name="Liu Z.-l."/>
        </authorList>
    </citation>
    <scope>NUCLEOTIDE SEQUENCE</scope>
    <source>
        <strain evidence="1">L-13</strain>
    </source>
</reference>
<evidence type="ECO:0000313" key="1">
    <source>
        <dbReference type="EMBL" id="QVL35928.1"/>
    </source>
</evidence>
<keyword evidence="1" id="KW-0547">Nucleotide-binding</keyword>
<protein>
    <submittedName>
        <fullName evidence="1">ABC transporter ATP-binding protein</fullName>
    </submittedName>
</protein>
<keyword evidence="2" id="KW-1185">Reference proteome</keyword>